<evidence type="ECO:0000256" key="2">
    <source>
        <dbReference type="SAM" id="MobiDB-lite"/>
    </source>
</evidence>
<dbReference type="Gene3D" id="1.10.555.10">
    <property type="entry name" value="Rho GTPase activation protein"/>
    <property type="match status" value="1"/>
</dbReference>
<reference evidence="4 5" key="1">
    <citation type="submission" date="2023-08" db="EMBL/GenBank/DDBJ databases">
        <title>Black Yeasts Isolated from many extreme environments.</title>
        <authorList>
            <person name="Coleine C."/>
            <person name="Stajich J.E."/>
            <person name="Selbmann L."/>
        </authorList>
    </citation>
    <scope>NUCLEOTIDE SEQUENCE [LARGE SCALE GENOMIC DNA]</scope>
    <source>
        <strain evidence="4 5">CCFEE 5885</strain>
    </source>
</reference>
<dbReference type="Pfam" id="PF17111">
    <property type="entry name" value="PigL_N"/>
    <property type="match status" value="1"/>
</dbReference>
<proteinExistence type="predicted"/>
<gene>
    <name evidence="4" type="primary">SAC7_2</name>
    <name evidence="4" type="ORF">LTR24_007508</name>
</gene>
<name>A0ABR0K3P6_9EURO</name>
<sequence>MADPLSVAAGVVGLLSAAAQVSLILTDIISKARHAPRACQRIRIDVEDIRNVLIQLQLYTMGAKQAPRSNRALIMVDQVAATLASCILTFDELKLFTEGLQRESTMGILDRLRWITKQRDIEDYQSHLGIHKSSLTLMLAILTSQKQDDAEAKVDQLCIKMDQIYKNQLIAMRMAAYDMSQLEQKPSTMLSSARVSHTVDASTRRKPLPATSPFAKTIAVHQREGSVIAANQGDDESRSYAGTNIYGNNVISGSARVHQGDVYLTNYYTYQDNDASAPLNTLPGNAEARAVTEENVQRDAKGFAFEELLVNSRAYRKAAHNNEDAFSVMSSAGRTATWSMLSGLSLSEMSNIAILAIPVYATDLNDKEGYDFEPPRTEAVVMSPHPAQSLSQSPGSTRSKRSIKDWWKQFQTEPRTDLQPELGSSEKVFGVALLTSIPYANVAISLMDERGESFVYGYIPIIVAKCCVFLKEKGKRSFVEDIFIHPGNAARIANLQTSFGKPDRYGKGLDWTGYTVHDAAGVLLRYLKSLPEPVIPYGFYDLFATPIRTYQSQFDAFNDTMEAERQQETILAYQKCIRDLPALNRQLLLYLLDMLAVFADRAVKNKMTSNRLAGTFNPALLSRKPTEMGETEHRLAQDVIIFLTENQDHFLIGMTGTPIESSEQNESSNATDQDLDGPNLA</sequence>
<organism evidence="4 5">
    <name type="scientific">Lithohypha guttulata</name>
    <dbReference type="NCBI Taxonomy" id="1690604"/>
    <lineage>
        <taxon>Eukaryota</taxon>
        <taxon>Fungi</taxon>
        <taxon>Dikarya</taxon>
        <taxon>Ascomycota</taxon>
        <taxon>Pezizomycotina</taxon>
        <taxon>Eurotiomycetes</taxon>
        <taxon>Chaetothyriomycetidae</taxon>
        <taxon>Chaetothyriales</taxon>
        <taxon>Trichomeriaceae</taxon>
        <taxon>Lithohypha</taxon>
    </lineage>
</organism>
<dbReference type="PANTHER" id="PTHR15228">
    <property type="entry name" value="SPERMATHECAL PHYSIOLOGY VARIANT"/>
    <property type="match status" value="1"/>
</dbReference>
<protein>
    <submittedName>
        <fullName evidence="4">GTPase activating protein (GAP) for Rho1p</fullName>
    </submittedName>
</protein>
<dbReference type="InterPro" id="IPR000198">
    <property type="entry name" value="RhoGAP_dom"/>
</dbReference>
<dbReference type="InterPro" id="IPR051025">
    <property type="entry name" value="RhoGAP"/>
</dbReference>
<comment type="caution">
    <text evidence="4">The sequence shown here is derived from an EMBL/GenBank/DDBJ whole genome shotgun (WGS) entry which is preliminary data.</text>
</comment>
<evidence type="ECO:0000256" key="1">
    <source>
        <dbReference type="ARBA" id="ARBA00022468"/>
    </source>
</evidence>
<evidence type="ECO:0000313" key="5">
    <source>
        <dbReference type="Proteomes" id="UP001345013"/>
    </source>
</evidence>
<evidence type="ECO:0000259" key="3">
    <source>
        <dbReference type="PROSITE" id="PS50238"/>
    </source>
</evidence>
<dbReference type="Pfam" id="PF00620">
    <property type="entry name" value="RhoGAP"/>
    <property type="match status" value="1"/>
</dbReference>
<evidence type="ECO:0000313" key="4">
    <source>
        <dbReference type="EMBL" id="KAK5084148.1"/>
    </source>
</evidence>
<feature type="compositionally biased region" description="Polar residues" evidence="2">
    <location>
        <begin position="658"/>
        <end position="672"/>
    </location>
</feature>
<dbReference type="PANTHER" id="PTHR15228:SF25">
    <property type="entry name" value="F-BAR DOMAIN-CONTAINING PROTEIN"/>
    <property type="match status" value="1"/>
</dbReference>
<feature type="domain" description="Rho-GAP" evidence="3">
    <location>
        <begin position="442"/>
        <end position="651"/>
    </location>
</feature>
<keyword evidence="5" id="KW-1185">Reference proteome</keyword>
<dbReference type="Proteomes" id="UP001345013">
    <property type="component" value="Unassembled WGS sequence"/>
</dbReference>
<dbReference type="InterPro" id="IPR008936">
    <property type="entry name" value="Rho_GTPase_activation_prot"/>
</dbReference>
<dbReference type="EMBL" id="JAVRRG010000114">
    <property type="protein sequence ID" value="KAK5084148.1"/>
    <property type="molecule type" value="Genomic_DNA"/>
</dbReference>
<feature type="region of interest" description="Disordered" evidence="2">
    <location>
        <begin position="657"/>
        <end position="681"/>
    </location>
</feature>
<dbReference type="InterPro" id="IPR031348">
    <property type="entry name" value="PigL_N"/>
</dbReference>
<dbReference type="PROSITE" id="PS50238">
    <property type="entry name" value="RHOGAP"/>
    <property type="match status" value="1"/>
</dbReference>
<dbReference type="SUPFAM" id="SSF48350">
    <property type="entry name" value="GTPase activation domain, GAP"/>
    <property type="match status" value="1"/>
</dbReference>
<keyword evidence="1" id="KW-0343">GTPase activation</keyword>
<dbReference type="SMART" id="SM00324">
    <property type="entry name" value="RhoGAP"/>
    <property type="match status" value="1"/>
</dbReference>
<accession>A0ABR0K3P6</accession>